<dbReference type="RefSeq" id="WP_096329401.1">
    <property type="nucleotide sequence ID" value="NZ_FOMX01000003.1"/>
</dbReference>
<gene>
    <name evidence="2" type="ORF">SAMN02745121_00891</name>
</gene>
<evidence type="ECO:0000313" key="3">
    <source>
        <dbReference type="Proteomes" id="UP000199400"/>
    </source>
</evidence>
<proteinExistence type="predicted"/>
<protein>
    <submittedName>
        <fullName evidence="2">HEAT repeat</fullName>
    </submittedName>
</protein>
<organism evidence="2 3">
    <name type="scientific">Nannocystis exedens</name>
    <dbReference type="NCBI Taxonomy" id="54"/>
    <lineage>
        <taxon>Bacteria</taxon>
        <taxon>Pseudomonadati</taxon>
        <taxon>Myxococcota</taxon>
        <taxon>Polyangia</taxon>
        <taxon>Nannocystales</taxon>
        <taxon>Nannocystaceae</taxon>
        <taxon>Nannocystis</taxon>
    </lineage>
</organism>
<dbReference type="Gene3D" id="1.25.10.10">
    <property type="entry name" value="Leucine-rich Repeat Variant"/>
    <property type="match status" value="3"/>
</dbReference>
<keyword evidence="3" id="KW-1185">Reference proteome</keyword>
<dbReference type="STRING" id="54.SAMN02745121_00891"/>
<sequence length="625" mass="66069">MGKSRVDDANLHERAQALAASPAIDPALVADILRLLTSAPPALRKDLAGLIAKLERDAAAAALVAADERPAAPSPADILALARRGPAARAELPTLLRLLDNEDEELRSRAAEAIGAVAPGSAELLPRLLAALFHHPGPGPRANRYARAVASVGPTAAPELLRKLETGSPGERALAVTALCVLSLDSPQPAALPLLSRACEDQALGDARAHAVAALGALAGTSEAVLPRLAELLRDRDVRVGREAAVALARSGADGAALLLRACDKKTRPPALRKFGWLLDDPARTLPLLLLLLGDEGPALADEATRARIKHCVAQRSSAPPALLHRLVRDKDRETRLSLALNRAAPPEVLAALAKDKNEEIRRLVADHRALPAEVAATLAGDKSDDVKRTLAENPNAPAEVLESLLAQKLPKIRRLVARHRNTPLARLEALAADKEPLVRCAAAGNPKLPYALLERLCQDKALGLNEAVAMHPDVPLPVLEGLARHYDRSVRAAAALNPKLPATLLGELAQDKSVAVKRSLAENPSSSPALLQALASSGLDKVAEALVDHPRTPPAALAILAGREEVWARLGVLDHDNLPDDVLARLAGDADRKVRATASLRMDPRRPSWAEVEASWAEYGDTGE</sequence>
<name>A0A1I1U1R4_9BACT</name>
<dbReference type="EMBL" id="FOMX01000003">
    <property type="protein sequence ID" value="SFD64654.1"/>
    <property type="molecule type" value="Genomic_DNA"/>
</dbReference>
<dbReference type="Proteomes" id="UP000199400">
    <property type="component" value="Unassembled WGS sequence"/>
</dbReference>
<dbReference type="InterPro" id="IPR004155">
    <property type="entry name" value="PBS_lyase_HEAT"/>
</dbReference>
<dbReference type="InterPro" id="IPR011989">
    <property type="entry name" value="ARM-like"/>
</dbReference>
<dbReference type="InterPro" id="IPR057893">
    <property type="entry name" value="LRV_2"/>
</dbReference>
<dbReference type="Pfam" id="PF25591">
    <property type="entry name" value="LRV_2"/>
    <property type="match status" value="1"/>
</dbReference>
<reference evidence="3" key="1">
    <citation type="submission" date="2016-10" db="EMBL/GenBank/DDBJ databases">
        <authorList>
            <person name="Varghese N."/>
            <person name="Submissions S."/>
        </authorList>
    </citation>
    <scope>NUCLEOTIDE SEQUENCE [LARGE SCALE GENOMIC DNA]</scope>
    <source>
        <strain evidence="3">ATCC 25963</strain>
    </source>
</reference>
<dbReference type="Pfam" id="PF13646">
    <property type="entry name" value="HEAT_2"/>
    <property type="match status" value="1"/>
</dbReference>
<accession>A0A1I1U1R4</accession>
<dbReference type="InterPro" id="IPR016024">
    <property type="entry name" value="ARM-type_fold"/>
</dbReference>
<dbReference type="OrthoDB" id="5113951at2"/>
<dbReference type="SMART" id="SM00567">
    <property type="entry name" value="EZ_HEAT"/>
    <property type="match status" value="4"/>
</dbReference>
<evidence type="ECO:0000313" key="2">
    <source>
        <dbReference type="EMBL" id="SFD64654.1"/>
    </source>
</evidence>
<evidence type="ECO:0000259" key="1">
    <source>
        <dbReference type="Pfam" id="PF25591"/>
    </source>
</evidence>
<feature type="domain" description="Leucine rich repeat variant" evidence="1">
    <location>
        <begin position="493"/>
        <end position="547"/>
    </location>
</feature>
<dbReference type="SUPFAM" id="SSF48371">
    <property type="entry name" value="ARM repeat"/>
    <property type="match status" value="4"/>
</dbReference>
<dbReference type="AlphaFoldDB" id="A0A1I1U1R4"/>